<dbReference type="PANTHER" id="PTHR47979">
    <property type="entry name" value="DRAB11-RELATED"/>
    <property type="match status" value="1"/>
</dbReference>
<dbReference type="SMART" id="SM00174">
    <property type="entry name" value="RHO"/>
    <property type="match status" value="1"/>
</dbReference>
<sequence>MSEHYDLLIKIICLGDSGVGKSSIISRYVDKYFVGNQLVTLGIDFKIKMVNYHNKNNNTMIVLRQQIWDTGGQERYRAVASNYFRSAHVVLLFFDLTNDKTFKHLDRWISEFNKVNDDPEVVRILVGTKDDLVQDKNISNENDEKLEEMIDTFCETNSCIYLKTSAKNDTNIDILFDKVNELVAPILIARYKNDINENQLAIIKIDKNTSNNTNNLPSMKKKCCT</sequence>
<dbReference type="PROSITE" id="PS51419">
    <property type="entry name" value="RAB"/>
    <property type="match status" value="1"/>
</dbReference>
<dbReference type="NCBIfam" id="TIGR00231">
    <property type="entry name" value="small_GTP"/>
    <property type="match status" value="1"/>
</dbReference>
<gene>
    <name evidence="3" type="ORF">Terrestrivirus10_18</name>
</gene>
<dbReference type="GO" id="GO:0003924">
    <property type="term" value="F:GTPase activity"/>
    <property type="evidence" value="ECO:0007669"/>
    <property type="project" value="InterPro"/>
</dbReference>
<dbReference type="Gene3D" id="3.40.50.300">
    <property type="entry name" value="P-loop containing nucleotide triphosphate hydrolases"/>
    <property type="match status" value="1"/>
</dbReference>
<dbReference type="InterPro" id="IPR027417">
    <property type="entry name" value="P-loop_NTPase"/>
</dbReference>
<dbReference type="PRINTS" id="PR00449">
    <property type="entry name" value="RASTRNSFRMNG"/>
</dbReference>
<proteinExistence type="inferred from homology"/>
<protein>
    <submittedName>
        <fullName evidence="3">Ras-related protein Rab-35</fullName>
    </submittedName>
</protein>
<reference evidence="3" key="1">
    <citation type="submission" date="2018-10" db="EMBL/GenBank/DDBJ databases">
        <title>Hidden diversity of soil giant viruses.</title>
        <authorList>
            <person name="Schulz F."/>
            <person name="Alteio L."/>
            <person name="Goudeau D."/>
            <person name="Ryan E.M."/>
            <person name="Malmstrom R.R."/>
            <person name="Blanchard J."/>
            <person name="Woyke T."/>
        </authorList>
    </citation>
    <scope>NUCLEOTIDE SEQUENCE</scope>
    <source>
        <strain evidence="3">TEV1</strain>
    </source>
</reference>
<dbReference type="SMART" id="SM00175">
    <property type="entry name" value="RAB"/>
    <property type="match status" value="1"/>
</dbReference>
<dbReference type="SMART" id="SM00173">
    <property type="entry name" value="RAS"/>
    <property type="match status" value="1"/>
</dbReference>
<comment type="similarity">
    <text evidence="2">Belongs to the small GTPase superfamily. Rab family.</text>
</comment>
<dbReference type="Pfam" id="PF00071">
    <property type="entry name" value="Ras"/>
    <property type="match status" value="1"/>
</dbReference>
<dbReference type="EMBL" id="MK071988">
    <property type="protein sequence ID" value="AYV76634.1"/>
    <property type="molecule type" value="Genomic_DNA"/>
</dbReference>
<dbReference type="InterPro" id="IPR050209">
    <property type="entry name" value="Rab_GTPases_membrane_traffic"/>
</dbReference>
<dbReference type="SUPFAM" id="SSF52540">
    <property type="entry name" value="P-loop containing nucleoside triphosphate hydrolases"/>
    <property type="match status" value="1"/>
</dbReference>
<dbReference type="InterPro" id="IPR001806">
    <property type="entry name" value="Small_GTPase"/>
</dbReference>
<accession>A0A3G4ZQN0</accession>
<evidence type="ECO:0000313" key="3">
    <source>
        <dbReference type="EMBL" id="AYV76634.1"/>
    </source>
</evidence>
<name>A0A3G4ZQN0_9VIRU</name>
<comment type="subcellular location">
    <subcellularLocation>
        <location evidence="1">Host cell membrane</location>
        <topology evidence="1">Lipid-anchor</topology>
        <orientation evidence="1">Cytoplasmic side</orientation>
    </subcellularLocation>
</comment>
<dbReference type="InterPro" id="IPR005225">
    <property type="entry name" value="Small_GTP-bd"/>
</dbReference>
<dbReference type="GO" id="GO:0020002">
    <property type="term" value="C:host cell plasma membrane"/>
    <property type="evidence" value="ECO:0007669"/>
    <property type="project" value="UniProtKB-SubCell"/>
</dbReference>
<dbReference type="PROSITE" id="PS51421">
    <property type="entry name" value="RAS"/>
    <property type="match status" value="1"/>
</dbReference>
<dbReference type="CDD" id="cd00154">
    <property type="entry name" value="Rab"/>
    <property type="match status" value="1"/>
</dbReference>
<dbReference type="FunFam" id="3.40.50.300:FF:001447">
    <property type="entry name" value="Ras-related protein Rab-1B"/>
    <property type="match status" value="1"/>
</dbReference>
<evidence type="ECO:0000256" key="2">
    <source>
        <dbReference type="ARBA" id="ARBA00006270"/>
    </source>
</evidence>
<evidence type="ECO:0000256" key="1">
    <source>
        <dbReference type="ARBA" id="ARBA00004112"/>
    </source>
</evidence>
<dbReference type="GO" id="GO:0005525">
    <property type="term" value="F:GTP binding"/>
    <property type="evidence" value="ECO:0007669"/>
    <property type="project" value="InterPro"/>
</dbReference>
<organism evidence="3">
    <name type="scientific">Terrestrivirus sp</name>
    <dbReference type="NCBI Taxonomy" id="2487775"/>
    <lineage>
        <taxon>Viruses</taxon>
        <taxon>Varidnaviria</taxon>
        <taxon>Bamfordvirae</taxon>
        <taxon>Nucleocytoviricota</taxon>
        <taxon>Megaviricetes</taxon>
        <taxon>Imitervirales</taxon>
        <taxon>Mimiviridae</taxon>
        <taxon>Klosneuvirinae</taxon>
    </lineage>
</organism>